<dbReference type="GO" id="GO:0006310">
    <property type="term" value="P:DNA recombination"/>
    <property type="evidence" value="ECO:0007669"/>
    <property type="project" value="UniProtKB-KW"/>
</dbReference>
<name>A0A6L9SV29_9BIFI</name>
<dbReference type="AlphaFoldDB" id="A0A6L9SV29"/>
<dbReference type="RefSeq" id="WP_225431744.1">
    <property type="nucleotide sequence ID" value="NZ_WHZV01000007.1"/>
</dbReference>
<evidence type="ECO:0000313" key="5">
    <source>
        <dbReference type="Proteomes" id="UP000483293"/>
    </source>
</evidence>
<feature type="domain" description="Tyr recombinase" evidence="3">
    <location>
        <begin position="1"/>
        <end position="148"/>
    </location>
</feature>
<protein>
    <submittedName>
        <fullName evidence="4">Tyrosine-type recombinase/integrase</fullName>
    </submittedName>
</protein>
<dbReference type="Proteomes" id="UP000483293">
    <property type="component" value="Unassembled WGS sequence"/>
</dbReference>
<dbReference type="GO" id="GO:0003677">
    <property type="term" value="F:DNA binding"/>
    <property type="evidence" value="ECO:0007669"/>
    <property type="project" value="InterPro"/>
</dbReference>
<dbReference type="InterPro" id="IPR013762">
    <property type="entry name" value="Integrase-like_cat_sf"/>
</dbReference>
<gene>
    <name evidence="4" type="ORF">GFD21_08070</name>
</gene>
<keyword evidence="1" id="KW-0233">DNA recombination</keyword>
<comment type="caution">
    <text evidence="4">The sequence shown here is derived from an EMBL/GenBank/DDBJ whole genome shotgun (WGS) entry which is preliminary data.</text>
</comment>
<reference evidence="4 5" key="1">
    <citation type="submission" date="2019-10" db="EMBL/GenBank/DDBJ databases">
        <title>Bifidobacterium from non-human primates.</title>
        <authorList>
            <person name="Modesto M."/>
        </authorList>
    </citation>
    <scope>NUCLEOTIDE SEQUENCE [LARGE SCALE GENOMIC DNA]</scope>
    <source>
        <strain evidence="4 5">SMA15</strain>
    </source>
</reference>
<dbReference type="GO" id="GO:0015074">
    <property type="term" value="P:DNA integration"/>
    <property type="evidence" value="ECO:0007669"/>
    <property type="project" value="InterPro"/>
</dbReference>
<evidence type="ECO:0000256" key="1">
    <source>
        <dbReference type="ARBA" id="ARBA00023172"/>
    </source>
</evidence>
<dbReference type="SUPFAM" id="SSF56349">
    <property type="entry name" value="DNA breaking-rejoining enzymes"/>
    <property type="match status" value="1"/>
</dbReference>
<evidence type="ECO:0000313" key="4">
    <source>
        <dbReference type="EMBL" id="NEG55713.1"/>
    </source>
</evidence>
<dbReference type="InterPro" id="IPR011010">
    <property type="entry name" value="DNA_brk_join_enz"/>
</dbReference>
<dbReference type="InterPro" id="IPR002104">
    <property type="entry name" value="Integrase_catalytic"/>
</dbReference>
<sequence length="148" mass="16686">MRVSDIDLEHRLLRVRHSANRGDEDRGPMQLGKTKTKSSRRTVPIPMVLTDMISRHISSHCGNGRSIMMFPAKKSSSGILSPTTLQKYFRTAREIAGRPDSHSRPCASHATLYMLKGGTLREVMDELGHSSAQVAIRHYQRIVPEHRT</sequence>
<accession>A0A6L9SV29</accession>
<proteinExistence type="predicted"/>
<keyword evidence="5" id="KW-1185">Reference proteome</keyword>
<dbReference type="PROSITE" id="PS51898">
    <property type="entry name" value="TYR_RECOMBINASE"/>
    <property type="match status" value="1"/>
</dbReference>
<feature type="region of interest" description="Disordered" evidence="2">
    <location>
        <begin position="17"/>
        <end position="40"/>
    </location>
</feature>
<evidence type="ECO:0000256" key="2">
    <source>
        <dbReference type="SAM" id="MobiDB-lite"/>
    </source>
</evidence>
<dbReference type="EMBL" id="WHZV01000007">
    <property type="protein sequence ID" value="NEG55713.1"/>
    <property type="molecule type" value="Genomic_DNA"/>
</dbReference>
<organism evidence="4 5">
    <name type="scientific">Bifidobacterium platyrrhinorum</name>
    <dbReference type="NCBI Taxonomy" id="2661628"/>
    <lineage>
        <taxon>Bacteria</taxon>
        <taxon>Bacillati</taxon>
        <taxon>Actinomycetota</taxon>
        <taxon>Actinomycetes</taxon>
        <taxon>Bifidobacteriales</taxon>
        <taxon>Bifidobacteriaceae</taxon>
        <taxon>Bifidobacterium</taxon>
    </lineage>
</organism>
<dbReference type="Pfam" id="PF00589">
    <property type="entry name" value="Phage_integrase"/>
    <property type="match status" value="1"/>
</dbReference>
<evidence type="ECO:0000259" key="3">
    <source>
        <dbReference type="PROSITE" id="PS51898"/>
    </source>
</evidence>
<dbReference type="Gene3D" id="1.10.443.10">
    <property type="entry name" value="Intergrase catalytic core"/>
    <property type="match status" value="1"/>
</dbReference>